<protein>
    <submittedName>
        <fullName evidence="2">Uncharacterized protein</fullName>
    </submittedName>
</protein>
<keyword evidence="1" id="KW-1133">Transmembrane helix</keyword>
<reference evidence="3" key="1">
    <citation type="submission" date="2007-11" db="EMBL/GenBank/DDBJ databases">
        <authorList>
            <consortium name="The Broad Institute Genome Sequencing Platform"/>
            <person name="Volkman S.K."/>
            <person name="Daily J.P."/>
            <person name="Sarr O."/>
            <person name="Ndiaye D."/>
            <person name="Ndir O."/>
            <person name="Mboup S."/>
            <person name="Lukens A."/>
            <person name="Stange-Thomann N."/>
            <person name="Mauceli E."/>
            <person name="Gnerre S."/>
            <person name="Jaffe D."/>
            <person name="Zainoun J."/>
            <person name="Wiegand R.C."/>
            <person name="Birren B."/>
            <person name="Galagan J."/>
            <person name="Lander E."/>
            <person name="Wirth D.F."/>
        </authorList>
    </citation>
    <scope>NUCLEOTIDE SEQUENCE [LARGE SCALE GENOMIC DNA]</scope>
    <source>
        <strain evidence="3">7G8</strain>
    </source>
</reference>
<evidence type="ECO:0000313" key="3">
    <source>
        <dbReference type="Proteomes" id="UP000030688"/>
    </source>
</evidence>
<dbReference type="EMBL" id="KE123632">
    <property type="protein sequence ID" value="EUR66696.1"/>
    <property type="molecule type" value="Genomic_DNA"/>
</dbReference>
<accession>W7FAB0</accession>
<dbReference type="AlphaFoldDB" id="W7FAB0"/>
<organism evidence="2 3">
    <name type="scientific">Plasmodium falciparum (isolate 7G8)</name>
    <dbReference type="NCBI Taxonomy" id="57266"/>
    <lineage>
        <taxon>Eukaryota</taxon>
        <taxon>Sar</taxon>
        <taxon>Alveolata</taxon>
        <taxon>Apicomplexa</taxon>
        <taxon>Aconoidasida</taxon>
        <taxon>Haemosporida</taxon>
        <taxon>Plasmodiidae</taxon>
        <taxon>Plasmodium</taxon>
        <taxon>Plasmodium (Laverania)</taxon>
    </lineage>
</organism>
<dbReference type="Proteomes" id="UP000030688">
    <property type="component" value="Unassembled WGS sequence"/>
</dbReference>
<sequence length="85" mass="9897">MFYFFFTGIPYFAAGGILVVIVLLLSSASRMGKSNEEYDIGESNIEATFEENNYLNKLSRIFNQEVQETNISDYSEYNYNEKNMY</sequence>
<name>W7FAB0_PLAF8</name>
<reference evidence="2 3" key="2">
    <citation type="submission" date="2013-02" db="EMBL/GenBank/DDBJ databases">
        <title>The Genome Sequence of Plasmodium falciparum 7G8.</title>
        <authorList>
            <consortium name="The Broad Institute Genome Sequencing Platform"/>
            <consortium name="The Broad Institute Genome Sequencing Center for Infectious Disease"/>
            <person name="Neafsey D."/>
            <person name="Cheeseman I."/>
            <person name="Volkman S."/>
            <person name="Adams J."/>
            <person name="Walker B."/>
            <person name="Young S.K."/>
            <person name="Zeng Q."/>
            <person name="Gargeya S."/>
            <person name="Fitzgerald M."/>
            <person name="Haas B."/>
            <person name="Abouelleil A."/>
            <person name="Alvarado L."/>
            <person name="Arachchi H.M."/>
            <person name="Berlin A.M."/>
            <person name="Chapman S.B."/>
            <person name="Dewar J."/>
            <person name="Goldberg J."/>
            <person name="Griggs A."/>
            <person name="Gujja S."/>
            <person name="Hansen M."/>
            <person name="Howarth C."/>
            <person name="Imamovic A."/>
            <person name="Larimer J."/>
            <person name="McCowan C."/>
            <person name="Murphy C."/>
            <person name="Neiman D."/>
            <person name="Pearson M."/>
            <person name="Priest M."/>
            <person name="Roberts A."/>
            <person name="Saif S."/>
            <person name="Shea T."/>
            <person name="Sisk P."/>
            <person name="Sykes S."/>
            <person name="Wortman J."/>
            <person name="Nusbaum C."/>
            <person name="Birren B."/>
        </authorList>
    </citation>
    <scope>NUCLEOTIDE SEQUENCE [LARGE SCALE GENOMIC DNA]</scope>
    <source>
        <strain evidence="2 3">7G8</strain>
    </source>
</reference>
<evidence type="ECO:0000313" key="2">
    <source>
        <dbReference type="EMBL" id="EUR66696.1"/>
    </source>
</evidence>
<proteinExistence type="predicted"/>
<feature type="transmembrane region" description="Helical" evidence="1">
    <location>
        <begin position="6"/>
        <end position="25"/>
    </location>
</feature>
<evidence type="ECO:0000256" key="1">
    <source>
        <dbReference type="SAM" id="Phobius"/>
    </source>
</evidence>
<keyword evidence="1" id="KW-0812">Transmembrane</keyword>
<keyword evidence="1" id="KW-0472">Membrane</keyword>
<gene>
    <name evidence="2" type="ORF">PFBG_04276</name>
</gene>